<feature type="binding site" evidence="7">
    <location>
        <begin position="150"/>
        <end position="153"/>
    </location>
    <ligand>
        <name>substrate</name>
    </ligand>
</feature>
<dbReference type="InterPro" id="IPR011304">
    <property type="entry name" value="L-lactate_DH"/>
</dbReference>
<dbReference type="HAMAP" id="MF_00488">
    <property type="entry name" value="Lactate_dehydrog"/>
    <property type="match status" value="1"/>
</dbReference>
<dbReference type="Pfam" id="PF00056">
    <property type="entry name" value="Ldh_1_N"/>
    <property type="match status" value="1"/>
</dbReference>
<keyword evidence="7" id="KW-0021">Allosteric enzyme</keyword>
<dbReference type="InterPro" id="IPR001557">
    <property type="entry name" value="L-lactate/malate_DH"/>
</dbReference>
<dbReference type="GO" id="GO:0004459">
    <property type="term" value="F:L-lactate dehydrogenase (NAD+) activity"/>
    <property type="evidence" value="ECO:0007669"/>
    <property type="project" value="UniProtKB-UniRule"/>
</dbReference>
<proteinExistence type="inferred from homology"/>
<dbReference type="PRINTS" id="PR00086">
    <property type="entry name" value="LLDHDRGNASE"/>
</dbReference>
<dbReference type="PANTHER" id="PTHR43128:SF16">
    <property type="entry name" value="L-LACTATE DEHYDROGENASE"/>
    <property type="match status" value="1"/>
</dbReference>
<dbReference type="GO" id="GO:0005737">
    <property type="term" value="C:cytoplasm"/>
    <property type="evidence" value="ECO:0007669"/>
    <property type="project" value="UniProtKB-SubCell"/>
</dbReference>
<organism evidence="12 13">
    <name type="scientific">Candidatus Amesbacteria bacterium GW2011_GWA2_42_12</name>
    <dbReference type="NCBI Taxonomy" id="1618356"/>
    <lineage>
        <taxon>Bacteria</taxon>
        <taxon>Candidatus Amesiibacteriota</taxon>
    </lineage>
</organism>
<dbReference type="PIRSF" id="PIRSF000102">
    <property type="entry name" value="Lac_mal_DH"/>
    <property type="match status" value="1"/>
</dbReference>
<comment type="activity regulation">
    <text evidence="7">Allosterically activated by fructose 1,6-bisphosphate (FBP).</text>
</comment>
<keyword evidence="5 7" id="KW-0520">NAD</keyword>
<feature type="modified residue" description="Phosphotyrosine" evidence="7">
    <location>
        <position position="218"/>
    </location>
</feature>
<feature type="binding site" evidence="7 9">
    <location>
        <begin position="120"/>
        <end position="122"/>
    </location>
    <ligand>
        <name>NAD(+)</name>
        <dbReference type="ChEBI" id="CHEBI:57540"/>
    </ligand>
</feature>
<dbReference type="UniPathway" id="UPA00554">
    <property type="reaction ID" value="UER00611"/>
</dbReference>
<evidence type="ECO:0000256" key="6">
    <source>
        <dbReference type="ARBA" id="ARBA00049258"/>
    </source>
</evidence>
<comment type="catalytic activity">
    <reaction evidence="6 7">
        <text>(S)-lactate + NAD(+) = pyruvate + NADH + H(+)</text>
        <dbReference type="Rhea" id="RHEA:23444"/>
        <dbReference type="ChEBI" id="CHEBI:15361"/>
        <dbReference type="ChEBI" id="CHEBI:15378"/>
        <dbReference type="ChEBI" id="CHEBI:16651"/>
        <dbReference type="ChEBI" id="CHEBI:57540"/>
        <dbReference type="ChEBI" id="CHEBI:57945"/>
        <dbReference type="EC" id="1.1.1.27"/>
    </reaction>
</comment>
<evidence type="ECO:0000256" key="2">
    <source>
        <dbReference type="ARBA" id="ARBA00006054"/>
    </source>
</evidence>
<evidence type="ECO:0000313" key="13">
    <source>
        <dbReference type="Proteomes" id="UP000034160"/>
    </source>
</evidence>
<sequence>MKSTFKVSIVGVGKVGATAAYAMCLNGRATDLVLVAHQQETAEAEKLDLEHALPFLQHINIVATDSYEAVSGSDLIVITAGVAQKPGQTRLDLLQQNLQLFTEIIPKIYAASPESIVLIITNPVDILTYHSSQLAPFKPGQLFGSGTLLDTARFRFHLSEIFNVNPRSIHAYVLGEHGDHSFPALSAAHISGQPLSQFPNYSLEKVQDAFTQTQQAAYKIITAKGATYYAIATAILKLTNTIYSDAKSILPVSVPITNLYGVSGMALSMPCVVGQAGAEQVISIPLSNEEQAQFIQAADALKEAYRNVKK</sequence>
<dbReference type="EC" id="1.1.1.27" evidence="3 7"/>
<comment type="similarity">
    <text evidence="2 7">Belongs to the LDH/MDH superfamily. LDH family.</text>
</comment>
<dbReference type="SUPFAM" id="SSF56327">
    <property type="entry name" value="LDH C-terminal domain-like"/>
    <property type="match status" value="1"/>
</dbReference>
<evidence type="ECO:0000259" key="10">
    <source>
        <dbReference type="Pfam" id="PF00056"/>
    </source>
</evidence>
<dbReference type="PATRIC" id="fig|1618356.3.peg.691"/>
<dbReference type="InterPro" id="IPR022383">
    <property type="entry name" value="Lactate/malate_DH_C"/>
</dbReference>
<dbReference type="Proteomes" id="UP000034160">
    <property type="component" value="Unassembled WGS sequence"/>
</dbReference>
<dbReference type="InterPro" id="IPR015955">
    <property type="entry name" value="Lactate_DH/Glyco_Ohase_4_C"/>
</dbReference>
<keyword evidence="7" id="KW-0963">Cytoplasm</keyword>
<dbReference type="Gene3D" id="3.40.50.720">
    <property type="entry name" value="NAD(P)-binding Rossmann-like Domain"/>
    <property type="match status" value="1"/>
</dbReference>
<dbReference type="SUPFAM" id="SSF51735">
    <property type="entry name" value="NAD(P)-binding Rossmann-fold domains"/>
    <property type="match status" value="1"/>
</dbReference>
<evidence type="ECO:0000256" key="9">
    <source>
        <dbReference type="PIRSR" id="PIRSR000102-3"/>
    </source>
</evidence>
<dbReference type="Gene3D" id="3.90.110.10">
    <property type="entry name" value="Lactate dehydrogenase/glycoside hydrolase, family 4, C-terminal"/>
    <property type="match status" value="1"/>
</dbReference>
<comment type="subunit">
    <text evidence="7">Homotetramer.</text>
</comment>
<accession>A0A0G0Y3G9</accession>
<dbReference type="GO" id="GO:0006089">
    <property type="term" value="P:lactate metabolic process"/>
    <property type="evidence" value="ECO:0007669"/>
    <property type="project" value="TreeGrafter"/>
</dbReference>
<feature type="domain" description="Lactate/malate dehydrogenase C-terminal" evidence="11">
    <location>
        <begin position="147"/>
        <end position="308"/>
    </location>
</feature>
<feature type="binding site" evidence="7">
    <location>
        <position position="15"/>
    </location>
    <ligand>
        <name>NAD(+)</name>
        <dbReference type="ChEBI" id="CHEBI:57540"/>
    </ligand>
</feature>
<feature type="active site" description="Proton acceptor" evidence="7 8">
    <location>
        <position position="177"/>
    </location>
</feature>
<evidence type="ECO:0000313" key="12">
    <source>
        <dbReference type="EMBL" id="KKS31217.1"/>
    </source>
</evidence>
<evidence type="ECO:0000256" key="5">
    <source>
        <dbReference type="ARBA" id="ARBA00023027"/>
    </source>
</evidence>
<comment type="subcellular location">
    <subcellularLocation>
        <location evidence="7">Cytoplasm</location>
    </subcellularLocation>
</comment>
<feature type="binding site" evidence="7">
    <location>
        <position position="170"/>
    </location>
    <ligand>
        <name>beta-D-fructose 1,6-bisphosphate</name>
        <dbReference type="ChEBI" id="CHEBI:32966"/>
        <note>allosteric activator</note>
    </ligand>
</feature>
<dbReference type="InterPro" id="IPR001236">
    <property type="entry name" value="Lactate/malate_DH_N"/>
</dbReference>
<feature type="domain" description="Lactate/malate dehydrogenase N-terminal" evidence="10">
    <location>
        <begin position="6"/>
        <end position="144"/>
    </location>
</feature>
<feature type="binding site" evidence="7">
    <location>
        <position position="227"/>
    </location>
    <ligand>
        <name>substrate</name>
    </ligand>
</feature>
<evidence type="ECO:0000256" key="7">
    <source>
        <dbReference type="HAMAP-Rule" id="MF_00488"/>
    </source>
</evidence>
<reference evidence="12 13" key="1">
    <citation type="journal article" date="2015" name="Nature">
        <title>rRNA introns, odd ribosomes, and small enigmatic genomes across a large radiation of phyla.</title>
        <authorList>
            <person name="Brown C.T."/>
            <person name="Hug L.A."/>
            <person name="Thomas B.C."/>
            <person name="Sharon I."/>
            <person name="Castelle C.J."/>
            <person name="Singh A."/>
            <person name="Wilkins M.J."/>
            <person name="Williams K.H."/>
            <person name="Banfield J.F."/>
        </authorList>
    </citation>
    <scope>NUCLEOTIDE SEQUENCE [LARGE SCALE GENOMIC DNA]</scope>
</reference>
<keyword evidence="4 7" id="KW-0560">Oxidoreductase</keyword>
<comment type="caution">
    <text evidence="7">Lacks conserved residue(s) required for the propagation of feature annotation.</text>
</comment>
<comment type="function">
    <text evidence="7">Catalyzes the conversion of lactate to pyruvate.</text>
</comment>
<feature type="binding site" evidence="7">
    <location>
        <position position="67"/>
    </location>
    <ligand>
        <name>NAD(+)</name>
        <dbReference type="ChEBI" id="CHEBI:57540"/>
    </ligand>
</feature>
<dbReference type="STRING" id="1618356.UU93_C0020G0005"/>
<dbReference type="Pfam" id="PF02866">
    <property type="entry name" value="Ldh_1_C"/>
    <property type="match status" value="1"/>
</dbReference>
<feature type="binding site" evidence="7">
    <location>
        <position position="145"/>
    </location>
    <ligand>
        <name>NAD(+)</name>
        <dbReference type="ChEBI" id="CHEBI:57540"/>
    </ligand>
</feature>
<protein>
    <recommendedName>
        <fullName evidence="3 7">L-lactate dehydrogenase</fullName>
        <shortName evidence="7">L-LDH</shortName>
        <ecNumber evidence="3 7">1.1.1.27</ecNumber>
    </recommendedName>
</protein>
<dbReference type="EMBL" id="LCCN01000020">
    <property type="protein sequence ID" value="KKS31217.1"/>
    <property type="molecule type" value="Genomic_DNA"/>
</dbReference>
<comment type="pathway">
    <text evidence="1 7">Fermentation; pyruvate fermentation to lactate; (S)-lactate from pyruvate: step 1/1.</text>
</comment>
<dbReference type="InterPro" id="IPR036291">
    <property type="entry name" value="NAD(P)-bd_dom_sf"/>
</dbReference>
<keyword evidence="7" id="KW-0597">Phosphoprotein</keyword>
<gene>
    <name evidence="7" type="primary">ldh</name>
    <name evidence="12" type="ORF">UU93_C0020G0005</name>
</gene>
<dbReference type="NCBIfam" id="TIGR01771">
    <property type="entry name" value="L-LDH-NAD"/>
    <property type="match status" value="1"/>
</dbReference>
<evidence type="ECO:0000256" key="1">
    <source>
        <dbReference type="ARBA" id="ARBA00004843"/>
    </source>
</evidence>
<name>A0A0G0Y3G9_9BACT</name>
<feature type="binding site" evidence="7">
    <location>
        <position position="90"/>
    </location>
    <ligand>
        <name>substrate</name>
    </ligand>
</feature>
<feature type="binding site" evidence="9">
    <location>
        <position position="97"/>
    </location>
    <ligand>
        <name>NAD(+)</name>
        <dbReference type="ChEBI" id="CHEBI:57540"/>
    </ligand>
</feature>
<evidence type="ECO:0000256" key="3">
    <source>
        <dbReference type="ARBA" id="ARBA00012967"/>
    </source>
</evidence>
<evidence type="ECO:0000256" key="4">
    <source>
        <dbReference type="ARBA" id="ARBA00023002"/>
    </source>
</evidence>
<evidence type="ECO:0000256" key="8">
    <source>
        <dbReference type="PIRSR" id="PIRSR000102-1"/>
    </source>
</evidence>
<feature type="binding site" evidence="7">
    <location>
        <position position="155"/>
    </location>
    <ligand>
        <name>beta-D-fructose 1,6-bisphosphate</name>
        <dbReference type="ChEBI" id="CHEBI:32966"/>
        <note>allosteric activator</note>
    </ligand>
</feature>
<comment type="caution">
    <text evidence="12">The sequence shown here is derived from an EMBL/GenBank/DDBJ whole genome shotgun (WGS) entry which is preliminary data.</text>
</comment>
<feature type="binding site" evidence="7">
    <location>
        <position position="84"/>
    </location>
    <ligand>
        <name>substrate</name>
    </ligand>
</feature>
<dbReference type="PANTHER" id="PTHR43128">
    <property type="entry name" value="L-2-HYDROXYCARBOXYLATE DEHYDROGENASE (NAD(P)(+))"/>
    <property type="match status" value="1"/>
</dbReference>
<feature type="binding site" evidence="7">
    <location>
        <begin position="81"/>
        <end position="82"/>
    </location>
    <ligand>
        <name>NAD(+)</name>
        <dbReference type="ChEBI" id="CHEBI:57540"/>
    </ligand>
</feature>
<evidence type="ECO:0000259" key="11">
    <source>
        <dbReference type="Pfam" id="PF02866"/>
    </source>
</evidence>
<feature type="binding site" evidence="7">
    <location>
        <begin position="122"/>
        <end position="125"/>
    </location>
    <ligand>
        <name>substrate</name>
    </ligand>
</feature>
<dbReference type="AlphaFoldDB" id="A0A0G0Y3G9"/>
<feature type="binding site" evidence="9">
    <location>
        <begin position="11"/>
        <end position="16"/>
    </location>
    <ligand>
        <name>NAD(+)</name>
        <dbReference type="ChEBI" id="CHEBI:57540"/>
    </ligand>
</feature>
<dbReference type="GO" id="GO:0006096">
    <property type="term" value="P:glycolytic process"/>
    <property type="evidence" value="ECO:0007669"/>
    <property type="project" value="UniProtKB-UniRule"/>
</dbReference>